<dbReference type="Gene3D" id="3.30.370.10">
    <property type="entry name" value="Barstar-like"/>
    <property type="match status" value="1"/>
</dbReference>
<dbReference type="EMBL" id="PNRG01000029">
    <property type="protein sequence ID" value="PMR79137.1"/>
    <property type="molecule type" value="Genomic_DNA"/>
</dbReference>
<comment type="similarity">
    <text evidence="1">Belongs to the barstar family.</text>
</comment>
<reference evidence="3 4" key="1">
    <citation type="submission" date="2018-01" db="EMBL/GenBank/DDBJ databases">
        <title>Halomonas endophytica sp. nov., isolated from storage liquid in the stems of Populus euphratica.</title>
        <authorList>
            <person name="Chen C."/>
        </authorList>
    </citation>
    <scope>NUCLEOTIDE SEQUENCE [LARGE SCALE GENOMIC DNA]</scope>
    <source>
        <strain evidence="3 4">BZ-SZ-XJ27</strain>
    </source>
</reference>
<sequence>MMQGGGVYRAPANLARGLELSPEVHCQRLPAASCGSRDALLDALASGLAFPDHFGHNWDAAWDCMTELTWNDDKPRIILCPLVDESADSGLDNEVLPAPMAAFLEVMGDACAHWSAHERTLYVIIVHQDGRVPTWLSTIEPFPGHQVLA</sequence>
<name>A0A2N7UFC2_9GAMM</name>
<evidence type="ECO:0000256" key="1">
    <source>
        <dbReference type="ARBA" id="ARBA00006845"/>
    </source>
</evidence>
<evidence type="ECO:0000313" key="3">
    <source>
        <dbReference type="EMBL" id="PMR79137.1"/>
    </source>
</evidence>
<feature type="domain" description="Barstar (barnase inhibitor)" evidence="2">
    <location>
        <begin position="28"/>
        <end position="124"/>
    </location>
</feature>
<dbReference type="RefSeq" id="WP_102588690.1">
    <property type="nucleotide sequence ID" value="NZ_BNAE01000001.1"/>
</dbReference>
<protein>
    <recommendedName>
        <fullName evidence="2">Barstar (barnase inhibitor) domain-containing protein</fullName>
    </recommendedName>
</protein>
<evidence type="ECO:0000313" key="4">
    <source>
        <dbReference type="Proteomes" id="UP000235547"/>
    </source>
</evidence>
<gene>
    <name evidence="3" type="ORF">C1H70_12590</name>
</gene>
<proteinExistence type="inferred from homology"/>
<dbReference type="OrthoDB" id="7575400at2"/>
<dbReference type="Proteomes" id="UP000235547">
    <property type="component" value="Unassembled WGS sequence"/>
</dbReference>
<dbReference type="InterPro" id="IPR035905">
    <property type="entry name" value="Barstar-like_sf"/>
</dbReference>
<dbReference type="SUPFAM" id="SSF52038">
    <property type="entry name" value="Barstar-related"/>
    <property type="match status" value="1"/>
</dbReference>
<dbReference type="Pfam" id="PF01337">
    <property type="entry name" value="Barstar"/>
    <property type="match status" value="1"/>
</dbReference>
<evidence type="ECO:0000259" key="2">
    <source>
        <dbReference type="Pfam" id="PF01337"/>
    </source>
</evidence>
<comment type="caution">
    <text evidence="3">The sequence shown here is derived from an EMBL/GenBank/DDBJ whole genome shotgun (WGS) entry which is preliminary data.</text>
</comment>
<dbReference type="AlphaFoldDB" id="A0A2N7UFC2"/>
<keyword evidence="4" id="KW-1185">Reference proteome</keyword>
<accession>A0A2N7UFC2</accession>
<dbReference type="InterPro" id="IPR000468">
    <property type="entry name" value="Barstar"/>
</dbReference>
<organism evidence="3 4">
    <name type="scientific">Halomonas urumqiensis</name>
    <dbReference type="NCBI Taxonomy" id="1684789"/>
    <lineage>
        <taxon>Bacteria</taxon>
        <taxon>Pseudomonadati</taxon>
        <taxon>Pseudomonadota</taxon>
        <taxon>Gammaproteobacteria</taxon>
        <taxon>Oceanospirillales</taxon>
        <taxon>Halomonadaceae</taxon>
        <taxon>Halomonas</taxon>
    </lineage>
</organism>